<protein>
    <recommendedName>
        <fullName evidence="5">Phage major capsid protein</fullName>
    </recommendedName>
</protein>
<feature type="coiled-coil region" evidence="1">
    <location>
        <begin position="19"/>
        <end position="83"/>
    </location>
</feature>
<dbReference type="Gene3D" id="3.30.2400.10">
    <property type="entry name" value="Major capsid protein gp5"/>
    <property type="match status" value="1"/>
</dbReference>
<dbReference type="KEGG" id="wdi:H9L19_06805"/>
<name>A0A7G9T4Q3_9LACO</name>
<evidence type="ECO:0000313" key="3">
    <source>
        <dbReference type="EMBL" id="QNN75078.1"/>
    </source>
</evidence>
<evidence type="ECO:0000256" key="2">
    <source>
        <dbReference type="SAM" id="MobiDB-lite"/>
    </source>
</evidence>
<dbReference type="Gene3D" id="3.30.2320.10">
    <property type="entry name" value="hypothetical protein PF0899 domain"/>
    <property type="match status" value="1"/>
</dbReference>
<dbReference type="InterPro" id="IPR009559">
    <property type="entry name" value="Lactococcus_phage_c2_MCP"/>
</dbReference>
<dbReference type="RefSeq" id="WP_187528913.1">
    <property type="nucleotide sequence ID" value="NZ_CP060724.1"/>
</dbReference>
<organism evidence="3 4">
    <name type="scientific">Weissella diestrammenae</name>
    <dbReference type="NCBI Taxonomy" id="1162633"/>
    <lineage>
        <taxon>Bacteria</taxon>
        <taxon>Bacillati</taxon>
        <taxon>Bacillota</taxon>
        <taxon>Bacilli</taxon>
        <taxon>Lactobacillales</taxon>
        <taxon>Lactobacillaceae</taxon>
        <taxon>Weissella</taxon>
    </lineage>
</organism>
<dbReference type="SUPFAM" id="SSF56563">
    <property type="entry name" value="Major capsid protein gp5"/>
    <property type="match status" value="1"/>
</dbReference>
<proteinExistence type="predicted"/>
<evidence type="ECO:0000313" key="4">
    <source>
        <dbReference type="Proteomes" id="UP000515800"/>
    </source>
</evidence>
<evidence type="ECO:0000256" key="1">
    <source>
        <dbReference type="SAM" id="Coils"/>
    </source>
</evidence>
<reference evidence="3 4" key="1">
    <citation type="submission" date="2020-08" db="EMBL/GenBank/DDBJ databases">
        <title>Genome sequence of Weissella diestrammenae KACC 16890T.</title>
        <authorList>
            <person name="Hyun D.-W."/>
            <person name="Bae J.-W."/>
        </authorList>
    </citation>
    <scope>NUCLEOTIDE SEQUENCE [LARGE SCALE GENOMIC DNA]</scope>
    <source>
        <strain evidence="3 4">KACC 16890</strain>
    </source>
</reference>
<dbReference type="Pfam" id="PF06673">
    <property type="entry name" value="L_lactis_ph-MCP"/>
    <property type="match status" value="1"/>
</dbReference>
<keyword evidence="1" id="KW-0175">Coiled coil</keyword>
<keyword evidence="4" id="KW-1185">Reference proteome</keyword>
<gene>
    <name evidence="3" type="ORF">H9L19_06805</name>
</gene>
<sequence>MKKSLLELREKQTSLMSDIAGYEKQLDGMKIKVKEATAEDQIAQIEKDQETVNTALEAAKTELQDVDSEAETVEEEMKSLAMKGKQKMAEDKNKTITPAKDYLKSKAAMEDFANIIAKNAGADKEDVAKAWEKNLATKGITNPESILPQAVVTAISDAFENSGSLFATLSKTGLTVYREAYNTVTDETGRANGHKRGKDKQEQVITLSDKTIRAQYIYKYITLDRETLRENQDTGAIIKYVLQELPQRIVMELERAAIIGDGRLKDADDKVTSYEAVVDADAAYTAKMTRTDAALLVDLINLDAEITAEGSRYLVMNRRTLASMKTTLDANGNLAYPVGTDFAALLGVKAIFTPDWFEEGTDGAPMVVEYVGDAYKIVGDSTIDSYDNFILAKNKHEYLQEIYSGGALVKPKSGAVLLAKAAAGGGTKNTQKQEESDPAEG</sequence>
<dbReference type="EMBL" id="CP060724">
    <property type="protein sequence ID" value="QNN75078.1"/>
    <property type="molecule type" value="Genomic_DNA"/>
</dbReference>
<accession>A0A7G9T4Q3</accession>
<evidence type="ECO:0008006" key="5">
    <source>
        <dbReference type="Google" id="ProtNLM"/>
    </source>
</evidence>
<dbReference type="Proteomes" id="UP000515800">
    <property type="component" value="Chromosome"/>
</dbReference>
<feature type="region of interest" description="Disordered" evidence="2">
    <location>
        <begin position="422"/>
        <end position="441"/>
    </location>
</feature>
<dbReference type="AlphaFoldDB" id="A0A7G9T4Q3"/>